<dbReference type="InterPro" id="IPR002187">
    <property type="entry name" value="N-reg_PII"/>
</dbReference>
<dbReference type="EMBL" id="JBDPZC010000006">
    <property type="protein sequence ID" value="MEO3713745.1"/>
    <property type="molecule type" value="Genomic_DNA"/>
</dbReference>
<comment type="caution">
    <text evidence="1">The sequence shown here is derived from an EMBL/GenBank/DDBJ whole genome shotgun (WGS) entry which is preliminary data.</text>
</comment>
<reference evidence="1 2" key="1">
    <citation type="submission" date="2024-05" db="EMBL/GenBank/DDBJ databases">
        <title>Roseateles sp. 2.12 16S ribosomal RNA gene Genome sequencing and assembly.</title>
        <authorList>
            <person name="Woo H."/>
        </authorList>
    </citation>
    <scope>NUCLEOTIDE SEQUENCE [LARGE SCALE GENOMIC DNA]</scope>
    <source>
        <strain evidence="1 2">2.12</strain>
    </source>
</reference>
<name>A0ABV0GFA8_9BURK</name>
<organism evidence="1 2">
    <name type="scientific">Roseateles flavus</name>
    <dbReference type="NCBI Taxonomy" id="3149041"/>
    <lineage>
        <taxon>Bacteria</taxon>
        <taxon>Pseudomonadati</taxon>
        <taxon>Pseudomonadota</taxon>
        <taxon>Betaproteobacteria</taxon>
        <taxon>Burkholderiales</taxon>
        <taxon>Sphaerotilaceae</taxon>
        <taxon>Roseateles</taxon>
    </lineage>
</organism>
<gene>
    <name evidence="1" type="ORF">ABDJ40_13355</name>
</gene>
<protein>
    <submittedName>
        <fullName evidence="1">P-II family nitrogen regulator</fullName>
    </submittedName>
</protein>
<dbReference type="RefSeq" id="WP_347610441.1">
    <property type="nucleotide sequence ID" value="NZ_JBDPZC010000006.1"/>
</dbReference>
<proteinExistence type="predicted"/>
<evidence type="ECO:0000313" key="1">
    <source>
        <dbReference type="EMBL" id="MEO3713745.1"/>
    </source>
</evidence>
<evidence type="ECO:0000313" key="2">
    <source>
        <dbReference type="Proteomes" id="UP001462640"/>
    </source>
</evidence>
<sequence>MKEIKAYVHRNRIGDVISALKSTAAWSVAGNGAHNLTVYMVKGSLVPLDDDERHYSLDLGDEVVNEYKLELHCEDAHVEDLVDAIRSAGHTGQPNSGWIYVADIASTVEIQ</sequence>
<dbReference type="InterPro" id="IPR015867">
    <property type="entry name" value="N-reg_PII/ATP_PRibTrfase_C"/>
</dbReference>
<keyword evidence="2" id="KW-1185">Reference proteome</keyword>
<dbReference type="SMART" id="SM00938">
    <property type="entry name" value="P-II"/>
    <property type="match status" value="1"/>
</dbReference>
<dbReference type="SUPFAM" id="SSF54913">
    <property type="entry name" value="GlnB-like"/>
    <property type="match status" value="1"/>
</dbReference>
<dbReference type="Pfam" id="PF00543">
    <property type="entry name" value="P-II"/>
    <property type="match status" value="1"/>
</dbReference>
<dbReference type="PROSITE" id="PS51343">
    <property type="entry name" value="PII_GLNB_DOM"/>
    <property type="match status" value="1"/>
</dbReference>
<dbReference type="PRINTS" id="PR00340">
    <property type="entry name" value="PIIGLNB"/>
</dbReference>
<dbReference type="Gene3D" id="3.30.70.120">
    <property type="match status" value="1"/>
</dbReference>
<accession>A0ABV0GFA8</accession>
<dbReference type="InterPro" id="IPR011322">
    <property type="entry name" value="N-reg_PII-like_a/b"/>
</dbReference>
<dbReference type="Proteomes" id="UP001462640">
    <property type="component" value="Unassembled WGS sequence"/>
</dbReference>